<reference evidence="3" key="1">
    <citation type="submission" date="2020-07" db="EMBL/GenBank/DDBJ databases">
        <title>Huge and variable diversity of episymbiotic CPR bacteria and DPANN archaea in groundwater ecosystems.</title>
        <authorList>
            <person name="He C.Y."/>
            <person name="Keren R."/>
            <person name="Whittaker M."/>
            <person name="Farag I.F."/>
            <person name="Doudna J."/>
            <person name="Cate J.H.D."/>
            <person name="Banfield J.F."/>
        </authorList>
    </citation>
    <scope>NUCLEOTIDE SEQUENCE</scope>
    <source>
        <strain evidence="3">NC_groundwater_1813_Pr3_B-0.1um_71_17</strain>
    </source>
</reference>
<dbReference type="PANTHER" id="PTHR13420:SF7">
    <property type="entry name" value="UPF0235 PROTEIN C15ORF40"/>
    <property type="match status" value="1"/>
</dbReference>
<organism evidence="3 4">
    <name type="scientific">Eiseniibacteriota bacterium</name>
    <dbReference type="NCBI Taxonomy" id="2212470"/>
    <lineage>
        <taxon>Bacteria</taxon>
        <taxon>Candidatus Eiseniibacteriota</taxon>
    </lineage>
</organism>
<dbReference type="InterPro" id="IPR036591">
    <property type="entry name" value="YggU-like_sf"/>
</dbReference>
<comment type="caution">
    <text evidence="3">The sequence shown here is derived from an EMBL/GenBank/DDBJ whole genome shotgun (WGS) entry which is preliminary data.</text>
</comment>
<dbReference type="HAMAP" id="MF_00634">
    <property type="entry name" value="UPF0235"/>
    <property type="match status" value="1"/>
</dbReference>
<name>A0A933SJG0_UNCEI</name>
<dbReference type="Gene3D" id="3.30.1200.10">
    <property type="entry name" value="YggU-like"/>
    <property type="match status" value="1"/>
</dbReference>
<proteinExistence type="inferred from homology"/>
<accession>A0A933SJG0</accession>
<dbReference type="NCBIfam" id="TIGR00251">
    <property type="entry name" value="DUF167 family protein"/>
    <property type="match status" value="1"/>
</dbReference>
<comment type="similarity">
    <text evidence="1 2">Belongs to the UPF0235 family.</text>
</comment>
<evidence type="ECO:0000313" key="4">
    <source>
        <dbReference type="Proteomes" id="UP000696931"/>
    </source>
</evidence>
<evidence type="ECO:0000313" key="3">
    <source>
        <dbReference type="EMBL" id="MBI5170964.1"/>
    </source>
</evidence>
<dbReference type="SMART" id="SM01152">
    <property type="entry name" value="DUF167"/>
    <property type="match status" value="1"/>
</dbReference>
<dbReference type="EMBL" id="JACRIW010000113">
    <property type="protein sequence ID" value="MBI5170964.1"/>
    <property type="molecule type" value="Genomic_DNA"/>
</dbReference>
<protein>
    <recommendedName>
        <fullName evidence="2">UPF0235 protein HZA61_15855</fullName>
    </recommendedName>
</protein>
<dbReference type="Pfam" id="PF02594">
    <property type="entry name" value="DUF167"/>
    <property type="match status" value="1"/>
</dbReference>
<evidence type="ECO:0000256" key="2">
    <source>
        <dbReference type="HAMAP-Rule" id="MF_00634"/>
    </source>
</evidence>
<gene>
    <name evidence="3" type="ORF">HZA61_15855</name>
</gene>
<sequence length="99" mass="10636">MNVRLAVRVQPGARRDALVDRLANGDWKLAVSAPPEDGRANDAVVELLAELLGVKRRQVVVTRGASSRSKTIEVSDLDAVVAEQRLAAALERAKGEHGE</sequence>
<dbReference type="SUPFAM" id="SSF69786">
    <property type="entry name" value="YggU-like"/>
    <property type="match status" value="1"/>
</dbReference>
<dbReference type="PANTHER" id="PTHR13420">
    <property type="entry name" value="UPF0235 PROTEIN C15ORF40"/>
    <property type="match status" value="1"/>
</dbReference>
<dbReference type="AlphaFoldDB" id="A0A933SJG0"/>
<dbReference type="InterPro" id="IPR003746">
    <property type="entry name" value="DUF167"/>
</dbReference>
<dbReference type="GO" id="GO:0005737">
    <property type="term" value="C:cytoplasm"/>
    <property type="evidence" value="ECO:0007669"/>
    <property type="project" value="TreeGrafter"/>
</dbReference>
<dbReference type="Proteomes" id="UP000696931">
    <property type="component" value="Unassembled WGS sequence"/>
</dbReference>
<evidence type="ECO:0000256" key="1">
    <source>
        <dbReference type="ARBA" id="ARBA00010364"/>
    </source>
</evidence>